<protein>
    <submittedName>
        <fullName evidence="2">Uncharacterized protein LOC111113601</fullName>
    </submittedName>
</protein>
<dbReference type="InterPro" id="IPR009003">
    <property type="entry name" value="Peptidase_S1_PA"/>
</dbReference>
<accession>A0A8B8BW54</accession>
<dbReference type="GeneID" id="111113601"/>
<keyword evidence="1" id="KW-1185">Reference proteome</keyword>
<dbReference type="RefSeq" id="XP_022307602.1">
    <property type="nucleotide sequence ID" value="XM_022451894.1"/>
</dbReference>
<sequence>MGMSILKSAILQSVFDRHIQISHDPSDKSFSNALLSEIGFDDLLDDIRGLPMGAALNRNIPTRNEKIEPGTVFVFDVNVAWTGNDVKVTERETNPSKRNSFFDDLSTATKVLWIHSESIRLIDAKLKVFLKYEQKVCRENILMYHDYEEDKDDIFKLSGIQRLESLYKKTRSQKKKVPDQSLRQIIEEAANKALSYEQIREFCESVDVHYKGDHVGQCGHRYYICFSKSTVDIIKRDIVEETLKKTAKLFGKEICRGILEHIRPNVQKSVDEEVMKLKYRISDELFPIIDVVIQHFLVRIFNEFLEIIITAWAYIVVFFRMIDVNSRSWRWKVADEIHSVISEKIGDIINTILPHVKEICDITRDDIETVCKKIEKCKQEITLPDKEKKIEEWKKREVIKNREWFMKRYSSVLGYIAGTKYGEDFVRVFVDDDDDKAKEKFKESTYFEKKPTFEFINVKKRIIEERSKMWKEKKKQKTERPSIAGYIRNDMDQIIQSEGDRLIATHSTVTGLGIDRKLLENGQFGDPCIVLYCFDKTLIPFGEGKLPVHLKGYPVDIREDFIMFGHCQSGCPPLKKGCSIGIPGVRSSGSVGFFVRSTVSPSEKGFLTAAHVALRKDDMKRSNDGNLHGTHHIIHPSLEDSDINTIIGTVRRGVCKNIGPEETGIDAALVTFDNPTSGDEIDVPIVTDQDLPLHDKNIDILVTKTGRTSGDTTGILKSASHYPCIEPRTKYQGVYFNFRSCYFIEDHGGKQFFEGGDSGSAVFLKNGNKPLGIGFAYDLGGTYVCRISEILREFNVTIYKENV</sequence>
<dbReference type="KEGG" id="cvn:111113601"/>
<gene>
    <name evidence="2" type="primary">LOC111113601</name>
</gene>
<dbReference type="OrthoDB" id="2339500at2759"/>
<name>A0A8B8BW54_CRAVI</name>
<evidence type="ECO:0000313" key="2">
    <source>
        <dbReference type="RefSeq" id="XP_022307602.1"/>
    </source>
</evidence>
<reference evidence="2" key="1">
    <citation type="submission" date="2025-08" db="UniProtKB">
        <authorList>
            <consortium name="RefSeq"/>
        </authorList>
    </citation>
    <scope>IDENTIFICATION</scope>
    <source>
        <tissue evidence="2">Whole sample</tissue>
    </source>
</reference>
<organism evidence="1 2">
    <name type="scientific">Crassostrea virginica</name>
    <name type="common">Eastern oyster</name>
    <dbReference type="NCBI Taxonomy" id="6565"/>
    <lineage>
        <taxon>Eukaryota</taxon>
        <taxon>Metazoa</taxon>
        <taxon>Spiralia</taxon>
        <taxon>Lophotrochozoa</taxon>
        <taxon>Mollusca</taxon>
        <taxon>Bivalvia</taxon>
        <taxon>Autobranchia</taxon>
        <taxon>Pteriomorphia</taxon>
        <taxon>Ostreida</taxon>
        <taxon>Ostreoidea</taxon>
        <taxon>Ostreidae</taxon>
        <taxon>Crassostrea</taxon>
    </lineage>
</organism>
<dbReference type="Proteomes" id="UP000694844">
    <property type="component" value="Chromosome 9"/>
</dbReference>
<dbReference type="SUPFAM" id="SSF50494">
    <property type="entry name" value="Trypsin-like serine proteases"/>
    <property type="match status" value="1"/>
</dbReference>
<proteinExistence type="predicted"/>
<evidence type="ECO:0000313" key="1">
    <source>
        <dbReference type="Proteomes" id="UP000694844"/>
    </source>
</evidence>
<dbReference type="AlphaFoldDB" id="A0A8B8BW54"/>